<proteinExistence type="predicted"/>
<protein>
    <submittedName>
        <fullName evidence="4">Glycine/betaine ABC transporter</fullName>
    </submittedName>
</protein>
<feature type="chain" id="PRO_5012742055" evidence="2">
    <location>
        <begin position="26"/>
        <end position="319"/>
    </location>
</feature>
<keyword evidence="2" id="KW-0732">Signal</keyword>
<evidence type="ECO:0000259" key="3">
    <source>
        <dbReference type="Pfam" id="PF04069"/>
    </source>
</evidence>
<dbReference type="PROSITE" id="PS51257">
    <property type="entry name" value="PROKAR_LIPOPROTEIN"/>
    <property type="match status" value="1"/>
</dbReference>
<dbReference type="Gene3D" id="3.40.190.10">
    <property type="entry name" value="Periplasmic binding protein-like II"/>
    <property type="match status" value="1"/>
</dbReference>
<evidence type="ECO:0000256" key="2">
    <source>
        <dbReference type="SAM" id="SignalP"/>
    </source>
</evidence>
<dbReference type="EMBL" id="CP023564">
    <property type="protein sequence ID" value="ATG53525.1"/>
    <property type="molecule type" value="Genomic_DNA"/>
</dbReference>
<sequence>MTLHSTRRHLLGALGLGGVALGAAACGSSDPFAEGDGSGGEGGASDGGSDGGGAASLAVGSQAYYSNEILAELFAQVLEAEGHTVDRQFQIGQREVYMPELEAGKLDVMPEYLGNLLQHYDSEAESASPEEIHSALGEALPDGLRVLSFAEATDQDSYTTTADFASTHSLKTIGDLAGVDEKLKVAANSEFEVRPYGPEGVKSVYGVDLSVVPVEDSGGPLTVKALTDGDVQLADIYTADPAIVENDLVVLEDPESLILPQNVVPVVSEKVDEAAATAIDGVLAQLSADDLVELNRQSVVDQTSSAEIAKGWLTEKGLV</sequence>
<evidence type="ECO:0000313" key="5">
    <source>
        <dbReference type="Proteomes" id="UP000217889"/>
    </source>
</evidence>
<dbReference type="SUPFAM" id="SSF53850">
    <property type="entry name" value="Periplasmic binding protein-like II"/>
    <property type="match status" value="1"/>
</dbReference>
<feature type="signal peptide" evidence="2">
    <location>
        <begin position="1"/>
        <end position="25"/>
    </location>
</feature>
<dbReference type="Gene3D" id="3.40.190.120">
    <property type="entry name" value="Osmoprotection protein (prox), domain 2"/>
    <property type="match status" value="1"/>
</dbReference>
<feature type="region of interest" description="Disordered" evidence="1">
    <location>
        <begin position="32"/>
        <end position="51"/>
    </location>
</feature>
<name>A0A291GTI9_9MICO</name>
<organism evidence="4 5">
    <name type="scientific">Brachybacterium ginsengisoli</name>
    <dbReference type="NCBI Taxonomy" id="1331682"/>
    <lineage>
        <taxon>Bacteria</taxon>
        <taxon>Bacillati</taxon>
        <taxon>Actinomycetota</taxon>
        <taxon>Actinomycetes</taxon>
        <taxon>Micrococcales</taxon>
        <taxon>Dermabacteraceae</taxon>
        <taxon>Brachybacterium</taxon>
    </lineage>
</organism>
<dbReference type="InterPro" id="IPR007210">
    <property type="entry name" value="ABC_Gly_betaine_transp_sub-bd"/>
</dbReference>
<dbReference type="KEGG" id="bgg:CFK41_01090"/>
<dbReference type="InterPro" id="IPR006311">
    <property type="entry name" value="TAT_signal"/>
</dbReference>
<dbReference type="AlphaFoldDB" id="A0A291GTI9"/>
<dbReference type="RefSeq" id="WP_096798004.1">
    <property type="nucleotide sequence ID" value="NZ_CP023564.1"/>
</dbReference>
<accession>A0A291GTI9</accession>
<keyword evidence="5" id="KW-1185">Reference proteome</keyword>
<feature type="compositionally biased region" description="Gly residues" evidence="1">
    <location>
        <begin position="36"/>
        <end position="51"/>
    </location>
</feature>
<reference evidence="4 5" key="1">
    <citation type="journal article" date="2014" name="Int. J. Syst. Evol. Microbiol.">
        <title>Brachybacterium ginsengisoli sp. nov., isolated from soil of a ginseng field.</title>
        <authorList>
            <person name="Hoang V.A."/>
            <person name="Kim Y.J."/>
            <person name="Nguyen N.L."/>
            <person name="Yang D.C."/>
        </authorList>
    </citation>
    <scope>NUCLEOTIDE SEQUENCE [LARGE SCALE GENOMIC DNA]</scope>
    <source>
        <strain evidence="4 5">DCY80</strain>
    </source>
</reference>
<dbReference type="CDD" id="cd13606">
    <property type="entry name" value="PBP2_ProX_like"/>
    <property type="match status" value="1"/>
</dbReference>
<feature type="domain" description="ABC-type glycine betaine transport system substrate-binding" evidence="3">
    <location>
        <begin position="56"/>
        <end position="315"/>
    </location>
</feature>
<dbReference type="Proteomes" id="UP000217889">
    <property type="component" value="Chromosome"/>
</dbReference>
<gene>
    <name evidence="4" type="ORF">CFK41_01090</name>
</gene>
<dbReference type="PROSITE" id="PS51318">
    <property type="entry name" value="TAT"/>
    <property type="match status" value="1"/>
</dbReference>
<evidence type="ECO:0000256" key="1">
    <source>
        <dbReference type="SAM" id="MobiDB-lite"/>
    </source>
</evidence>
<dbReference type="GO" id="GO:0022857">
    <property type="term" value="F:transmembrane transporter activity"/>
    <property type="evidence" value="ECO:0007669"/>
    <property type="project" value="InterPro"/>
</dbReference>
<dbReference type="GO" id="GO:0043190">
    <property type="term" value="C:ATP-binding cassette (ABC) transporter complex"/>
    <property type="evidence" value="ECO:0007669"/>
    <property type="project" value="InterPro"/>
</dbReference>
<evidence type="ECO:0000313" key="4">
    <source>
        <dbReference type="EMBL" id="ATG53525.1"/>
    </source>
</evidence>
<dbReference type="OrthoDB" id="9781705at2"/>
<dbReference type="Pfam" id="PF04069">
    <property type="entry name" value="OpuAC"/>
    <property type="match status" value="1"/>
</dbReference>